<comment type="caution">
    <text evidence="3">The sequence shown here is derived from an EMBL/GenBank/DDBJ whole genome shotgun (WGS) entry which is preliminary data.</text>
</comment>
<dbReference type="InterPro" id="IPR011642">
    <property type="entry name" value="Gate_dom"/>
</dbReference>
<feature type="transmembrane region" description="Helical" evidence="1">
    <location>
        <begin position="318"/>
        <end position="334"/>
    </location>
</feature>
<proteinExistence type="predicted"/>
<feature type="domain" description="Nucleoside transporter/FeoB GTPase Gate" evidence="2">
    <location>
        <begin position="110"/>
        <end position="208"/>
    </location>
</feature>
<evidence type="ECO:0000259" key="2">
    <source>
        <dbReference type="Pfam" id="PF07670"/>
    </source>
</evidence>
<keyword evidence="1" id="KW-1133">Transmembrane helix</keyword>
<feature type="transmembrane region" description="Helical" evidence="1">
    <location>
        <begin position="28"/>
        <end position="50"/>
    </location>
</feature>
<accession>A0A6I1MLX9</accession>
<feature type="transmembrane region" description="Helical" evidence="1">
    <location>
        <begin position="370"/>
        <end position="391"/>
    </location>
</feature>
<feature type="transmembrane region" description="Helical" evidence="1">
    <location>
        <begin position="107"/>
        <end position="133"/>
    </location>
</feature>
<feature type="transmembrane region" description="Helical" evidence="1">
    <location>
        <begin position="185"/>
        <end position="204"/>
    </location>
</feature>
<dbReference type="Proteomes" id="UP000430345">
    <property type="component" value="Unassembled WGS sequence"/>
</dbReference>
<protein>
    <submittedName>
        <fullName evidence="3">YjiH family protein</fullName>
    </submittedName>
</protein>
<feature type="transmembrane region" description="Helical" evidence="1">
    <location>
        <begin position="291"/>
        <end position="312"/>
    </location>
</feature>
<evidence type="ECO:0000313" key="4">
    <source>
        <dbReference type="Proteomes" id="UP000430345"/>
    </source>
</evidence>
<keyword evidence="1" id="KW-0812">Transmembrane</keyword>
<name>A0A6I1MLX9_9CLOT</name>
<dbReference type="OrthoDB" id="1633380at2"/>
<reference evidence="3 4" key="1">
    <citation type="submission" date="2019-10" db="EMBL/GenBank/DDBJ databases">
        <title>The Genome Sequence of Clostridium tarantellae Isolated from Fish Brain.</title>
        <authorList>
            <person name="Bano L."/>
            <person name="Kiel M."/>
            <person name="Sales G."/>
            <person name="Doxey A.C."/>
            <person name="Mansfield M.J."/>
            <person name="Schiavone M."/>
            <person name="Rossetto O."/>
            <person name="Pirazzini M."/>
            <person name="Dobrindt U."/>
            <person name="Montecucco C."/>
        </authorList>
    </citation>
    <scope>NUCLEOTIDE SEQUENCE [LARGE SCALE GENOMIC DNA]</scope>
    <source>
        <strain evidence="3 4">DSM 3997</strain>
    </source>
</reference>
<sequence>MTPISYNGEVTIPIAVFAKITQNILGDYLPLTVTILITIAAIISISTKLFKPKFIMNNDFLKSLFYVKPIWLLGRIFGAIIVLLSYFQVGPEILSSDLTGSFILTGLLPTLIVVFFFAGLLLPLLLNFGLLEFCGSLLTKIMRPLFKLPGRSSIDCMTSWLGDGTIGVLLTSKQYEEGFYNEREACVVSTTFSVVSVTFCFVIISQVNLSHLFVPFYLTVTFSGIVAAIILPRIWPLKNKPDNYFEGRISQNVETVPEGFTPFSFGVNQAIKKASSQTKISQFFIDGIKNILEMWIGVLPIVMAMGTLALIIAEYTNIFQVLGLPFIPIFKLLGIPEAQAASQTVIVGFADMFLPSVIATKTITSDMTKFIIACVSVTQLIYLSEVGSVILGSKIPLNIRELFLIFLTRTLITLPVITIIAHILF</sequence>
<evidence type="ECO:0000313" key="3">
    <source>
        <dbReference type="EMBL" id="MPQ43438.1"/>
    </source>
</evidence>
<organism evidence="3 4">
    <name type="scientific">Clostridium tarantellae</name>
    <dbReference type="NCBI Taxonomy" id="39493"/>
    <lineage>
        <taxon>Bacteria</taxon>
        <taxon>Bacillati</taxon>
        <taxon>Bacillota</taxon>
        <taxon>Clostridia</taxon>
        <taxon>Eubacteriales</taxon>
        <taxon>Clostridiaceae</taxon>
        <taxon>Clostridium</taxon>
    </lineage>
</organism>
<evidence type="ECO:0000256" key="1">
    <source>
        <dbReference type="SAM" id="Phobius"/>
    </source>
</evidence>
<keyword evidence="4" id="KW-1185">Reference proteome</keyword>
<feature type="transmembrane region" description="Helical" evidence="1">
    <location>
        <begin position="403"/>
        <end position="424"/>
    </location>
</feature>
<feature type="transmembrane region" description="Helical" evidence="1">
    <location>
        <begin position="216"/>
        <end position="235"/>
    </location>
</feature>
<feature type="transmembrane region" description="Helical" evidence="1">
    <location>
        <begin position="70"/>
        <end position="87"/>
    </location>
</feature>
<gene>
    <name evidence="3" type="ORF">GBZ86_06655</name>
</gene>
<dbReference type="Pfam" id="PF07670">
    <property type="entry name" value="Gate"/>
    <property type="match status" value="1"/>
</dbReference>
<dbReference type="AlphaFoldDB" id="A0A6I1MLX9"/>
<dbReference type="EMBL" id="WHJC01000067">
    <property type="protein sequence ID" value="MPQ43438.1"/>
    <property type="molecule type" value="Genomic_DNA"/>
</dbReference>
<keyword evidence="1" id="KW-0472">Membrane</keyword>